<evidence type="ECO:0000313" key="3">
    <source>
        <dbReference type="WBParaSite" id="SSLN_0000621001-mRNA-1"/>
    </source>
</evidence>
<protein>
    <submittedName>
        <fullName evidence="3">Antibiotic biosynthesis monooxygenase</fullName>
    </submittedName>
</protein>
<evidence type="ECO:0000313" key="1">
    <source>
        <dbReference type="EMBL" id="VDL92402.1"/>
    </source>
</evidence>
<evidence type="ECO:0000313" key="2">
    <source>
        <dbReference type="Proteomes" id="UP000275846"/>
    </source>
</evidence>
<sequence>MSSVVLLSIRHRCPPGDVGEREGKLKTCPDTALQGLELILEPPVFGPVAGEQWVQLSKSAAVDRHA</sequence>
<organism evidence="3">
    <name type="scientific">Schistocephalus solidus</name>
    <name type="common">Tapeworm</name>
    <dbReference type="NCBI Taxonomy" id="70667"/>
    <lineage>
        <taxon>Eukaryota</taxon>
        <taxon>Metazoa</taxon>
        <taxon>Spiralia</taxon>
        <taxon>Lophotrochozoa</taxon>
        <taxon>Platyhelminthes</taxon>
        <taxon>Cestoda</taxon>
        <taxon>Eucestoda</taxon>
        <taxon>Diphyllobothriidea</taxon>
        <taxon>Diphyllobothriidae</taxon>
        <taxon>Schistocephalus</taxon>
    </lineage>
</organism>
<name>A0A183SP69_SCHSO</name>
<dbReference type="EMBL" id="UYSU01033501">
    <property type="protein sequence ID" value="VDL92402.1"/>
    <property type="molecule type" value="Genomic_DNA"/>
</dbReference>
<reference evidence="1 2" key="2">
    <citation type="submission" date="2018-11" db="EMBL/GenBank/DDBJ databases">
        <authorList>
            <consortium name="Pathogen Informatics"/>
        </authorList>
    </citation>
    <scope>NUCLEOTIDE SEQUENCE [LARGE SCALE GENOMIC DNA]</scope>
    <source>
        <strain evidence="1 2">NST_G2</strain>
    </source>
</reference>
<reference evidence="3" key="1">
    <citation type="submission" date="2016-06" db="UniProtKB">
        <authorList>
            <consortium name="WormBaseParasite"/>
        </authorList>
    </citation>
    <scope>IDENTIFICATION</scope>
</reference>
<proteinExistence type="predicted"/>
<dbReference type="WBParaSite" id="SSLN_0000621001-mRNA-1">
    <property type="protein sequence ID" value="SSLN_0000621001-mRNA-1"/>
    <property type="gene ID" value="SSLN_0000621001"/>
</dbReference>
<gene>
    <name evidence="1" type="ORF">SSLN_LOCUS6017</name>
</gene>
<keyword evidence="2" id="KW-1185">Reference proteome</keyword>
<accession>A0A183SP69</accession>
<dbReference type="AlphaFoldDB" id="A0A183SP69"/>
<dbReference type="Proteomes" id="UP000275846">
    <property type="component" value="Unassembled WGS sequence"/>
</dbReference>